<accession>A0A0J8J9E0</accession>
<dbReference type="PATRIC" id="fig|1430899.3.peg.360"/>
<reference evidence="2 3" key="1">
    <citation type="journal article" date="2015" name="Genome Biol. Evol.">
        <title>Comparative Genomics of Listeria Sensu Lato: Genus-Wide Differences in Evolutionary Dynamics and the Progressive Gain of Complex, Potentially Pathogenicity-Related Traits through Lateral Gene Transfer.</title>
        <authorList>
            <person name="Chiara M."/>
            <person name="Caruso M."/>
            <person name="D'Erchia A.M."/>
            <person name="Manzari C."/>
            <person name="Fraccalvieri R."/>
            <person name="Goffredo E."/>
            <person name="Latorre L."/>
            <person name="Miccolupo A."/>
            <person name="Padalino I."/>
            <person name="Santagada G."/>
            <person name="Chiocco D."/>
            <person name="Pesole G."/>
            <person name="Horner D.S."/>
            <person name="Parisi A."/>
        </authorList>
    </citation>
    <scope>NUCLEOTIDE SEQUENCE [LARGE SCALE GENOMIC DNA]</scope>
    <source>
        <strain evidence="2 3">1991</strain>
    </source>
</reference>
<protein>
    <recommendedName>
        <fullName evidence="4">Flagellar FliJ protein</fullName>
    </recommendedName>
</protein>
<gene>
    <name evidence="2" type="ORF">X560_0356</name>
</gene>
<dbReference type="EMBL" id="AZHO01000005">
    <property type="protein sequence ID" value="KMT60936.1"/>
    <property type="molecule type" value="Genomic_DNA"/>
</dbReference>
<organism evidence="2 3">
    <name type="scientific">Listeria fleischmannii 1991</name>
    <dbReference type="NCBI Taxonomy" id="1430899"/>
    <lineage>
        <taxon>Bacteria</taxon>
        <taxon>Bacillati</taxon>
        <taxon>Bacillota</taxon>
        <taxon>Bacilli</taxon>
        <taxon>Bacillales</taxon>
        <taxon>Listeriaceae</taxon>
        <taxon>Listeria</taxon>
    </lineage>
</organism>
<evidence type="ECO:0000313" key="3">
    <source>
        <dbReference type="Proteomes" id="UP000052258"/>
    </source>
</evidence>
<proteinExistence type="predicted"/>
<feature type="coiled-coil region" evidence="1">
    <location>
        <begin position="18"/>
        <end position="45"/>
    </location>
</feature>
<evidence type="ECO:0008006" key="4">
    <source>
        <dbReference type="Google" id="ProtNLM"/>
    </source>
</evidence>
<name>A0A0J8J9E0_9LIST</name>
<dbReference type="AlphaFoldDB" id="A0A0J8J9E0"/>
<keyword evidence="3" id="KW-1185">Reference proteome</keyword>
<keyword evidence="1" id="KW-0175">Coiled coil</keyword>
<evidence type="ECO:0000256" key="1">
    <source>
        <dbReference type="SAM" id="Coils"/>
    </source>
</evidence>
<dbReference type="OrthoDB" id="9966420at2"/>
<dbReference type="Proteomes" id="UP000052258">
    <property type="component" value="Unassembled WGS sequence"/>
</dbReference>
<evidence type="ECO:0000313" key="2">
    <source>
        <dbReference type="EMBL" id="KMT60936.1"/>
    </source>
</evidence>
<sequence length="117" mass="14664">MHMHRRTPEMITREIYRISEEKYRAEQSQRKLEHLEEAFDEHIYQKDRLFGELQQTFLTGEMAYETESRVGWLKREQHLIMDKITTEREQLRQKRYLLDEQEESLYRVRRNAWKETE</sequence>
<comment type="caution">
    <text evidence="2">The sequence shown here is derived from an EMBL/GenBank/DDBJ whole genome shotgun (WGS) entry which is preliminary data.</text>
</comment>
<dbReference type="InterPro" id="IPR025014">
    <property type="entry name" value="DUF3958"/>
</dbReference>
<dbReference type="Pfam" id="PF13125">
    <property type="entry name" value="DUF3958"/>
    <property type="match status" value="1"/>
</dbReference>